<dbReference type="InterPro" id="IPR013785">
    <property type="entry name" value="Aldolase_TIM"/>
</dbReference>
<evidence type="ECO:0000256" key="5">
    <source>
        <dbReference type="ARBA" id="ARBA00023002"/>
    </source>
</evidence>
<sequence>MTIIRTKLCDLLGIEYPVIQGGMAWVSTAELAAAVSEAGGLGIIGSGQAPPEWVREQVHLARKLTSKPFGVNVMLRSPYVDEVMQVLLEERVPVITTGAGNPGKYLPGLQAAGIRVIPVVSSVALARRLARSGVDALIAEGMESGGHVGELCTFPLVPQIVDAVDIPVIAAGGIYDGRGLAAALMLGAQGVQMGTRFMCAAECTIHPAVKEMVIKARDRDTVVTGRPTGHPVRVLRNKLSKQFEELESRCAPPEELERLGVGKLRAAMVEGDVEYGSVMAGQVSAMVREIQPAREIILDVVRGAAALLSAASRWVVSGK</sequence>
<dbReference type="PANTHER" id="PTHR32332">
    <property type="entry name" value="2-NITROPROPANE DIOXYGENASE"/>
    <property type="match status" value="1"/>
</dbReference>
<dbReference type="GO" id="GO:0018580">
    <property type="term" value="F:nitronate monooxygenase activity"/>
    <property type="evidence" value="ECO:0007669"/>
    <property type="project" value="InterPro"/>
</dbReference>
<organism evidence="6 7">
    <name type="scientific">Desulfofundulus kuznetsovii (strain DSM 6115 / VKM B-1805 / 17)</name>
    <name type="common">Desulfotomaculum kuznetsovii</name>
    <dbReference type="NCBI Taxonomy" id="760568"/>
    <lineage>
        <taxon>Bacteria</taxon>
        <taxon>Bacillati</taxon>
        <taxon>Bacillota</taxon>
        <taxon>Clostridia</taxon>
        <taxon>Eubacteriales</taxon>
        <taxon>Peptococcaceae</taxon>
        <taxon>Desulfofundulus</taxon>
    </lineage>
</organism>
<reference evidence="7" key="1">
    <citation type="submission" date="2011-05" db="EMBL/GenBank/DDBJ databases">
        <title>Complete sequence of Desulfotomaculum kuznetsovii DSM 6115.</title>
        <authorList>
            <person name="Lucas S."/>
            <person name="Han J."/>
            <person name="Lapidus A."/>
            <person name="Cheng J.-F."/>
            <person name="Goodwin L."/>
            <person name="Pitluck S."/>
            <person name="Peters L."/>
            <person name="Mikhailova N."/>
            <person name="Lu M."/>
            <person name="Saunders E."/>
            <person name="Han C."/>
            <person name="Tapia R."/>
            <person name="Land M."/>
            <person name="Hauser L."/>
            <person name="Kyrpides N."/>
            <person name="Ivanova N."/>
            <person name="Pagani I."/>
            <person name="Nazina T."/>
            <person name="Ivanova A."/>
            <person name="Parshina S."/>
            <person name="Kuever J."/>
            <person name="Muyzer G."/>
            <person name="Plugge C."/>
            <person name="Stams A."/>
            <person name="Woyke T."/>
        </authorList>
    </citation>
    <scope>NUCLEOTIDE SEQUENCE [LARGE SCALE GENOMIC DNA]</scope>
    <source>
        <strain evidence="7">DSM 6115 / VKM B-1805 / 17</strain>
    </source>
</reference>
<evidence type="ECO:0000313" key="6">
    <source>
        <dbReference type="EMBL" id="AEG15832.1"/>
    </source>
</evidence>
<accession>A0AAU8PJ77</accession>
<evidence type="ECO:0000256" key="4">
    <source>
        <dbReference type="ARBA" id="ARBA00022643"/>
    </source>
</evidence>
<proteinExistence type="predicted"/>
<evidence type="ECO:0000256" key="2">
    <source>
        <dbReference type="ARBA" id="ARBA00013457"/>
    </source>
</evidence>
<dbReference type="AlphaFoldDB" id="A0AAU8PJ77"/>
<keyword evidence="4" id="KW-0288">FMN</keyword>
<dbReference type="Proteomes" id="UP000009229">
    <property type="component" value="Chromosome"/>
</dbReference>
<evidence type="ECO:0000256" key="1">
    <source>
        <dbReference type="ARBA" id="ARBA00003535"/>
    </source>
</evidence>
<dbReference type="SUPFAM" id="SSF51412">
    <property type="entry name" value="Inosine monophosphate dehydrogenase (IMPDH)"/>
    <property type="match status" value="1"/>
</dbReference>
<dbReference type="Gene3D" id="3.20.20.70">
    <property type="entry name" value="Aldolase class I"/>
    <property type="match status" value="1"/>
</dbReference>
<keyword evidence="5" id="KW-0560">Oxidoreductase</keyword>
<dbReference type="NCBIfam" id="TIGR03151">
    <property type="entry name" value="enACPred_II"/>
    <property type="match status" value="1"/>
</dbReference>
<protein>
    <recommendedName>
        <fullName evidence="2">Probable nitronate monooxygenase</fullName>
    </recommendedName>
</protein>
<keyword evidence="3" id="KW-0285">Flavoprotein</keyword>
<evidence type="ECO:0000313" key="7">
    <source>
        <dbReference type="Proteomes" id="UP000009229"/>
    </source>
</evidence>
<dbReference type="KEGG" id="dku:Desku_2296"/>
<dbReference type="PANTHER" id="PTHR32332:SF20">
    <property type="entry name" value="2-NITROPROPANE DIOXYGENASE-LIKE PROTEIN"/>
    <property type="match status" value="1"/>
</dbReference>
<dbReference type="InterPro" id="IPR004136">
    <property type="entry name" value="NMO"/>
</dbReference>
<dbReference type="InterPro" id="IPR017569">
    <property type="entry name" value="Enoyl_ACP_red-II_put"/>
</dbReference>
<evidence type="ECO:0000256" key="3">
    <source>
        <dbReference type="ARBA" id="ARBA00022630"/>
    </source>
</evidence>
<dbReference type="Pfam" id="PF03060">
    <property type="entry name" value="NMO"/>
    <property type="match status" value="2"/>
</dbReference>
<comment type="function">
    <text evidence="1">Nitronate monooxygenase that uses molecular oxygen to catalyze the oxidative denitrification of alkyl nitronates. Acts on propionate 3-nitronate (P3N), the presumed physiological substrate. Probably functions in the detoxification of P3N, a metabolic poison produced by plants and fungi as a defense mechanism.</text>
</comment>
<dbReference type="EMBL" id="CP002770">
    <property type="protein sequence ID" value="AEG15832.1"/>
    <property type="molecule type" value="Genomic_DNA"/>
</dbReference>
<gene>
    <name evidence="6" type="ordered locus">Desku_2296</name>
</gene>
<keyword evidence="7" id="KW-1185">Reference proteome</keyword>
<name>A0AAU8PJ77_DESK7</name>
<dbReference type="CDD" id="cd04730">
    <property type="entry name" value="NPD_like"/>
    <property type="match status" value="1"/>
</dbReference>